<organism evidence="3 4">
    <name type="scientific">Didymodactylos carnosus</name>
    <dbReference type="NCBI Taxonomy" id="1234261"/>
    <lineage>
        <taxon>Eukaryota</taxon>
        <taxon>Metazoa</taxon>
        <taxon>Spiralia</taxon>
        <taxon>Gnathifera</taxon>
        <taxon>Rotifera</taxon>
        <taxon>Eurotatoria</taxon>
        <taxon>Bdelloidea</taxon>
        <taxon>Philodinida</taxon>
        <taxon>Philodinidae</taxon>
        <taxon>Didymodactylos</taxon>
    </lineage>
</organism>
<evidence type="ECO:0000256" key="1">
    <source>
        <dbReference type="SAM" id="MobiDB-lite"/>
    </source>
</evidence>
<dbReference type="Gene3D" id="1.25.40.10">
    <property type="entry name" value="Tetratricopeptide repeat domain"/>
    <property type="match status" value="1"/>
</dbReference>
<dbReference type="Proteomes" id="UP000682733">
    <property type="component" value="Unassembled WGS sequence"/>
</dbReference>
<sequence length="652" mass="74500">MSSVITFILASNRKEVCISRSIFDIYPRTRPSHLDTRDKYSEVVTKSPTEATIFSYMKQRLIDKCLCNISVVYLLPQSIPSSVERCLKNVTNDLKTFIKPLDCASYIVQTYGKELIIIVAQSLSQNIIPLIHDLLQVIYIYILDLNESSNNEFIKQYSKIRGSFIGHNIILAKLRQDLHLLSSIPLRQPFSVNTTRTETRIHFYKNSQQYYSLRELTEEQRNFASFQLFINVILSESNETNCFLNKAKALKLYKMLSLNDNTTVKIISEFEDMYSSDNAIDFFLENIPIKESLNKALRTEDVQQICVFWFFINDLYKQLSSPYTRKPLIVYSGHYVTIDELENLKSSISSFVSFKTFFSTYTSSIRALRRSGRGQGRPYLESVLFEIKLRSSITKTRFAKVSSNKEEEMFLFSPGSVFRLESIEKLNGQVWYCKLSVNDEDECALNKLFVHLENEVGRAATFVTIGVYLSALGKNDTAVTYYRTLLMESTDPDTNATIHNNYAIVYDQKNDQTNASFELKKAQQMYTPNDNESTHQKADTSSNVSERSVLSNSPILSHHNLVCVNFSDGQFVSTNGFLSTTIDQTVAKFFAGDGQLRSVSVDVLFKLKIDYSTPCRPYTVIPSGQGCMTDEEEILFTIGSVWRIKSVIPGNK</sequence>
<name>A0A8S2PV26_9BILA</name>
<feature type="region of interest" description="Disordered" evidence="1">
    <location>
        <begin position="525"/>
        <end position="545"/>
    </location>
</feature>
<dbReference type="InterPro" id="IPR011990">
    <property type="entry name" value="TPR-like_helical_dom_sf"/>
</dbReference>
<evidence type="ECO:0000313" key="3">
    <source>
        <dbReference type="EMBL" id="CAF4067456.1"/>
    </source>
</evidence>
<accession>A0A8S2PV26</accession>
<protein>
    <submittedName>
        <fullName evidence="3">Uncharacterized protein</fullName>
    </submittedName>
</protein>
<dbReference type="EMBL" id="CAJNOK010017269">
    <property type="protein sequence ID" value="CAF1260890.1"/>
    <property type="molecule type" value="Genomic_DNA"/>
</dbReference>
<dbReference type="SUPFAM" id="SSF48452">
    <property type="entry name" value="TPR-like"/>
    <property type="match status" value="1"/>
</dbReference>
<reference evidence="3" key="1">
    <citation type="submission" date="2021-02" db="EMBL/GenBank/DDBJ databases">
        <authorList>
            <person name="Nowell W R."/>
        </authorList>
    </citation>
    <scope>NUCLEOTIDE SEQUENCE</scope>
</reference>
<dbReference type="EMBL" id="CAJOBA010038823">
    <property type="protein sequence ID" value="CAF4067456.1"/>
    <property type="molecule type" value="Genomic_DNA"/>
</dbReference>
<dbReference type="Gene3D" id="3.90.176.10">
    <property type="entry name" value="Toxin ADP-ribosyltransferase, Chain A, domain 1"/>
    <property type="match status" value="1"/>
</dbReference>
<comment type="caution">
    <text evidence="3">The sequence shown here is derived from an EMBL/GenBank/DDBJ whole genome shotgun (WGS) entry which is preliminary data.</text>
</comment>
<proteinExistence type="predicted"/>
<dbReference type="AlphaFoldDB" id="A0A8S2PV26"/>
<gene>
    <name evidence="2" type="ORF">OVA965_LOCUS26723</name>
    <name evidence="3" type="ORF">TMI583_LOCUS27464</name>
</gene>
<dbReference type="SUPFAM" id="SSF56399">
    <property type="entry name" value="ADP-ribosylation"/>
    <property type="match status" value="2"/>
</dbReference>
<evidence type="ECO:0000313" key="4">
    <source>
        <dbReference type="Proteomes" id="UP000682733"/>
    </source>
</evidence>
<evidence type="ECO:0000313" key="2">
    <source>
        <dbReference type="EMBL" id="CAF1260890.1"/>
    </source>
</evidence>
<dbReference type="Proteomes" id="UP000677228">
    <property type="component" value="Unassembled WGS sequence"/>
</dbReference>